<evidence type="ECO:0000256" key="3">
    <source>
        <dbReference type="ARBA" id="ARBA00022692"/>
    </source>
</evidence>
<dbReference type="InterPro" id="IPR016169">
    <property type="entry name" value="FAD-bd_PCMH_sub2"/>
</dbReference>
<dbReference type="GO" id="GO:0050614">
    <property type="term" value="F:Delta24-sterol reductase activity"/>
    <property type="evidence" value="ECO:0007669"/>
    <property type="project" value="UniProtKB-EC"/>
</dbReference>
<evidence type="ECO:0000256" key="1">
    <source>
        <dbReference type="ARBA" id="ARBA00004167"/>
    </source>
</evidence>
<dbReference type="GO" id="GO:0000246">
    <property type="term" value="F:Delta24(24-1) sterol reductase activity"/>
    <property type="evidence" value="ECO:0007669"/>
    <property type="project" value="TreeGrafter"/>
</dbReference>
<evidence type="ECO:0000256" key="5">
    <source>
        <dbReference type="ARBA" id="ARBA00023002"/>
    </source>
</evidence>
<keyword evidence="10" id="KW-1185">Reference proteome</keyword>
<proteinExistence type="predicted"/>
<feature type="domain" description="FAD-binding PCMH-type" evidence="8">
    <location>
        <begin position="1"/>
        <end position="165"/>
    </location>
</feature>
<evidence type="ECO:0000256" key="6">
    <source>
        <dbReference type="ARBA" id="ARBA00023136"/>
    </source>
</evidence>
<dbReference type="InterPro" id="IPR036318">
    <property type="entry name" value="FAD-bd_PCMH-like_sf"/>
</dbReference>
<dbReference type="InterPro" id="IPR006094">
    <property type="entry name" value="Oxid_FAD_bind_N"/>
</dbReference>
<evidence type="ECO:0000259" key="8">
    <source>
        <dbReference type="PROSITE" id="PS51387"/>
    </source>
</evidence>
<comment type="subcellular location">
    <subcellularLocation>
        <location evidence="1">Membrane</location>
        <topology evidence="1">Single-pass membrane protein</topology>
    </subcellularLocation>
</comment>
<keyword evidence="6" id="KW-0472">Membrane</keyword>
<name>A0A3N2Q6Q8_SODAK</name>
<dbReference type="PROSITE" id="PS51387">
    <property type="entry name" value="FAD_PCMH"/>
    <property type="match status" value="1"/>
</dbReference>
<dbReference type="STRING" id="1314773.A0A3N2Q6Q8"/>
<keyword evidence="5" id="KW-0560">Oxidoreductase</keyword>
<dbReference type="InterPro" id="IPR040165">
    <property type="entry name" value="Diminuto-like"/>
</dbReference>
<dbReference type="PANTHER" id="PTHR10801">
    <property type="entry name" value="24-DEHYDROCHOLESTEROL REDUCTASE"/>
    <property type="match status" value="1"/>
</dbReference>
<dbReference type="OrthoDB" id="415825at2759"/>
<dbReference type="SUPFAM" id="SSF56176">
    <property type="entry name" value="FAD-binding/transporter-associated domain-like"/>
    <property type="match status" value="1"/>
</dbReference>
<dbReference type="GO" id="GO:0071949">
    <property type="term" value="F:FAD binding"/>
    <property type="evidence" value="ECO:0007669"/>
    <property type="project" value="InterPro"/>
</dbReference>
<dbReference type="AlphaFoldDB" id="A0A3N2Q6Q8"/>
<dbReference type="InterPro" id="IPR016166">
    <property type="entry name" value="FAD-bd_PCMH"/>
</dbReference>
<keyword evidence="3" id="KW-0812">Transmembrane</keyword>
<protein>
    <recommendedName>
        <fullName evidence="2">Delta(24)-sterol reductase</fullName>
        <ecNumber evidence="2">1.3.1.72</ecNumber>
    </recommendedName>
</protein>
<dbReference type="EMBL" id="ML119051">
    <property type="protein sequence ID" value="ROT42396.1"/>
    <property type="molecule type" value="Genomic_DNA"/>
</dbReference>
<evidence type="ECO:0000256" key="4">
    <source>
        <dbReference type="ARBA" id="ARBA00022989"/>
    </source>
</evidence>
<dbReference type="Pfam" id="PF01565">
    <property type="entry name" value="FAD_binding_4"/>
    <property type="match status" value="1"/>
</dbReference>
<dbReference type="GeneID" id="39581043"/>
<dbReference type="GO" id="GO:0008202">
    <property type="term" value="P:steroid metabolic process"/>
    <property type="evidence" value="ECO:0007669"/>
    <property type="project" value="TreeGrafter"/>
</dbReference>
<feature type="compositionally biased region" description="Low complexity" evidence="7">
    <location>
        <begin position="367"/>
        <end position="392"/>
    </location>
</feature>
<dbReference type="Gene3D" id="3.30.465.10">
    <property type="match status" value="1"/>
</dbReference>
<evidence type="ECO:0000256" key="2">
    <source>
        <dbReference type="ARBA" id="ARBA00012405"/>
    </source>
</evidence>
<sequence length="519" mass="57800">MEAHEADVRRIADEVKGFHTRGEPFRIFHGSTNSTRPPHGQSTVDISALSRVLHIDLEARTAIVEPSVPMDRLVDATLPLGLVPPVVMEFPGITVGGGFAGSAGESSSFRHGGFHSIITSIEMVLATGEVVTASSEERPDLFRAASGALGTLGIVTKLEMRLIPAGKYVELVYHSYSSAKEGISALQRETKDPDNDFVEGIVFSRTCTVVITGRMTDDLASKDSPSRRPQTFTRPNDPWYYLHVRNRVSSPSPPSLSSPSPRTDLVPLRDYLFRYDRGGFWMGEVAFGYARVVPFNRLTRRLLNRIMNTRALFRAGLGGGSRMTFRYLVHDLSLPYATVGNFIDYVADTLDIWPLWLCPLPPIQQPTFHPSSTTTTTATADEDQQQSQQPPQLGHRGRDAAADPVPTLNVGVWGEAKGSDDLESFVRVNRDLETTLRQLGGRKVLYSHAYYTEDEFWSIYDREWYDGLREKYRASTLPTVYDKVKVDVDRERRRRGILDRLAVSWPLAGLIGVASALRS</sequence>
<dbReference type="GO" id="GO:0005737">
    <property type="term" value="C:cytoplasm"/>
    <property type="evidence" value="ECO:0007669"/>
    <property type="project" value="TreeGrafter"/>
</dbReference>
<keyword evidence="4" id="KW-1133">Transmembrane helix</keyword>
<evidence type="ECO:0000313" key="9">
    <source>
        <dbReference type="EMBL" id="ROT42396.1"/>
    </source>
</evidence>
<reference evidence="9 10" key="1">
    <citation type="journal article" date="2018" name="Mol. Ecol.">
        <title>The obligate alkalophilic soda-lake fungus Sodiomyces alkalinus has shifted to a protein diet.</title>
        <authorList>
            <person name="Grum-Grzhimaylo A.A."/>
            <person name="Falkoski D.L."/>
            <person name="van den Heuvel J."/>
            <person name="Valero-Jimenez C.A."/>
            <person name="Min B."/>
            <person name="Choi I.G."/>
            <person name="Lipzen A."/>
            <person name="Daum C.G."/>
            <person name="Aanen D.K."/>
            <person name="Tsang A."/>
            <person name="Henrissat B."/>
            <person name="Bilanenko E.N."/>
            <person name="de Vries R.P."/>
            <person name="van Kan J.A.L."/>
            <person name="Grigoriev I.V."/>
            <person name="Debets A.J.M."/>
        </authorList>
    </citation>
    <scope>NUCLEOTIDE SEQUENCE [LARGE SCALE GENOMIC DNA]</scope>
    <source>
        <strain evidence="9 10">F11</strain>
    </source>
</reference>
<dbReference type="RefSeq" id="XP_028470202.1">
    <property type="nucleotide sequence ID" value="XM_028612565.1"/>
</dbReference>
<evidence type="ECO:0000256" key="7">
    <source>
        <dbReference type="SAM" id="MobiDB-lite"/>
    </source>
</evidence>
<dbReference type="PANTHER" id="PTHR10801:SF0">
    <property type="entry name" value="DELTA(24)-STEROL REDUCTASE"/>
    <property type="match status" value="1"/>
</dbReference>
<evidence type="ECO:0000313" key="10">
    <source>
        <dbReference type="Proteomes" id="UP000272025"/>
    </source>
</evidence>
<organism evidence="9 10">
    <name type="scientific">Sodiomyces alkalinus (strain CBS 110278 / VKM F-3762 / F11)</name>
    <name type="common">Alkaliphilic filamentous fungus</name>
    <dbReference type="NCBI Taxonomy" id="1314773"/>
    <lineage>
        <taxon>Eukaryota</taxon>
        <taxon>Fungi</taxon>
        <taxon>Dikarya</taxon>
        <taxon>Ascomycota</taxon>
        <taxon>Pezizomycotina</taxon>
        <taxon>Sordariomycetes</taxon>
        <taxon>Hypocreomycetidae</taxon>
        <taxon>Glomerellales</taxon>
        <taxon>Plectosphaerellaceae</taxon>
        <taxon>Sodiomyces</taxon>
    </lineage>
</organism>
<feature type="region of interest" description="Disordered" evidence="7">
    <location>
        <begin position="367"/>
        <end position="405"/>
    </location>
</feature>
<gene>
    <name evidence="9" type="ORF">SODALDRAFT_336140</name>
</gene>
<dbReference type="EC" id="1.3.1.72" evidence="2"/>
<accession>A0A3N2Q6Q8</accession>
<dbReference type="Proteomes" id="UP000272025">
    <property type="component" value="Unassembled WGS sequence"/>
</dbReference>
<dbReference type="GO" id="GO:0016020">
    <property type="term" value="C:membrane"/>
    <property type="evidence" value="ECO:0007669"/>
    <property type="project" value="UniProtKB-SubCell"/>
</dbReference>